<reference evidence="1" key="1">
    <citation type="submission" date="2023-10" db="EMBL/GenBank/DDBJ databases">
        <title>Genome assembly of Pristionchus species.</title>
        <authorList>
            <person name="Yoshida K."/>
            <person name="Sommer R.J."/>
        </authorList>
    </citation>
    <scope>NUCLEOTIDE SEQUENCE</scope>
    <source>
        <strain evidence="1">RS5133</strain>
    </source>
</reference>
<dbReference type="EMBL" id="BTSY01000001">
    <property type="protein sequence ID" value="GMT09875.1"/>
    <property type="molecule type" value="Genomic_DNA"/>
</dbReference>
<comment type="caution">
    <text evidence="1">The sequence shown here is derived from an EMBL/GenBank/DDBJ whole genome shotgun (WGS) entry which is preliminary data.</text>
</comment>
<organism evidence="1 2">
    <name type="scientific">Pristionchus fissidentatus</name>
    <dbReference type="NCBI Taxonomy" id="1538716"/>
    <lineage>
        <taxon>Eukaryota</taxon>
        <taxon>Metazoa</taxon>
        <taxon>Ecdysozoa</taxon>
        <taxon>Nematoda</taxon>
        <taxon>Chromadorea</taxon>
        <taxon>Rhabditida</taxon>
        <taxon>Rhabditina</taxon>
        <taxon>Diplogasteromorpha</taxon>
        <taxon>Diplogasteroidea</taxon>
        <taxon>Neodiplogasteridae</taxon>
        <taxon>Pristionchus</taxon>
    </lineage>
</organism>
<gene>
    <name evidence="1" type="ORF">PFISCL1PPCAC_1172</name>
</gene>
<evidence type="ECO:0000313" key="2">
    <source>
        <dbReference type="Proteomes" id="UP001432322"/>
    </source>
</evidence>
<keyword evidence="2" id="KW-1185">Reference proteome</keyword>
<sequence>MVVVFRRIPIHARIKPSQFRCVFRLEGSLSPIHGNHVNVGEGKCDIAKQVWLNTHLKVRLSDCLFDP</sequence>
<proteinExistence type="predicted"/>
<name>A0AAV5URS4_9BILA</name>
<accession>A0AAV5URS4</accession>
<dbReference type="Proteomes" id="UP001432322">
    <property type="component" value="Unassembled WGS sequence"/>
</dbReference>
<protein>
    <submittedName>
        <fullName evidence="1">Uncharacterized protein</fullName>
    </submittedName>
</protein>
<evidence type="ECO:0000313" key="1">
    <source>
        <dbReference type="EMBL" id="GMT09875.1"/>
    </source>
</evidence>
<dbReference type="AlphaFoldDB" id="A0AAV5URS4"/>